<dbReference type="GO" id="GO:0016491">
    <property type="term" value="F:oxidoreductase activity"/>
    <property type="evidence" value="ECO:0007669"/>
    <property type="project" value="InterPro"/>
</dbReference>
<dbReference type="InterPro" id="IPR002937">
    <property type="entry name" value="Amino_oxidase"/>
</dbReference>
<dbReference type="RefSeq" id="WP_011813936.1">
    <property type="nucleotide sequence ID" value="NC_008789.1"/>
</dbReference>
<reference evidence="3" key="1">
    <citation type="submission" date="2006-12" db="EMBL/GenBank/DDBJ databases">
        <title>Complete sequence of Halorhodospira halophila SL1.</title>
        <authorList>
            <consortium name="US DOE Joint Genome Institute"/>
            <person name="Copeland A."/>
            <person name="Lucas S."/>
            <person name="Lapidus A."/>
            <person name="Barry K."/>
            <person name="Detter J.C."/>
            <person name="Glavina del Rio T."/>
            <person name="Hammon N."/>
            <person name="Israni S."/>
            <person name="Dalin E."/>
            <person name="Tice H."/>
            <person name="Pitluck S."/>
            <person name="Saunders E."/>
            <person name="Brettin T."/>
            <person name="Bruce D."/>
            <person name="Han C."/>
            <person name="Tapia R."/>
            <person name="Schmutz J."/>
            <person name="Larimer F."/>
            <person name="Land M."/>
            <person name="Hauser L."/>
            <person name="Kyrpides N."/>
            <person name="Mikhailova N."/>
            <person name="Hoff W."/>
            <person name="Richardson P."/>
        </authorList>
    </citation>
    <scope>NUCLEOTIDE SEQUENCE [LARGE SCALE GENOMIC DNA]</scope>
    <source>
        <strain evidence="3">DSM 244 / SL1</strain>
    </source>
</reference>
<dbReference type="Proteomes" id="UP000000647">
    <property type="component" value="Chromosome"/>
</dbReference>
<dbReference type="AlphaFoldDB" id="A1WW51"/>
<dbReference type="EMBL" id="CP000544">
    <property type="protein sequence ID" value="ABM61913.1"/>
    <property type="molecule type" value="Genomic_DNA"/>
</dbReference>
<dbReference type="Gene3D" id="3.50.50.60">
    <property type="entry name" value="FAD/NAD(P)-binding domain"/>
    <property type="match status" value="1"/>
</dbReference>
<dbReference type="Gene3D" id="3.90.660.20">
    <property type="entry name" value="Protoporphyrinogen oxidase, mitochondrial, domain 2"/>
    <property type="match status" value="1"/>
</dbReference>
<dbReference type="OrthoDB" id="337830at2"/>
<protein>
    <submittedName>
        <fullName evidence="2">UDP-galactopyranose mutase</fullName>
        <ecNumber evidence="2">5.4.99.9</ecNumber>
    </submittedName>
</protein>
<sequence length="436" mass="46093">MPRENPQVVVIGAGLAGLAAARDLAAGGARVELLEAGDEVGGRVRTDRLRLDGSPASGEEPAFQLDRGFQVLLTAYPELRSRADLDALQLRRYAPGALIRTEGGLHRLSDPFRAPQALLKTLQAPVGSLGDKLRIARLRARLRRGDAERPLYGPQQSSAEAFAAEGFSARMVERFLRPLFGGVLLDPQLQTSARLLNFVFRMFAEGDAAIPAGGVGDLPRQLAAQLPADRVRLRLGTAAQGIEQGPIVSLAGGEQLSADAVVVATDGPAFTRLTGHPTAAGRPVTCLQFAAPEPPVTEPLIVLNGEGEGPILHLAAPSVVAPEYAPPGWHLVSATVLGEGQDRDDPSLQREAVRQLRDWFGPGVDHWRPLRLERIPYGQPVQTPPALTHPYQPARLGGDIYACGDHRAHGSQHGALRSGALAADAVLADQGGGSAA</sequence>
<dbReference type="InterPro" id="IPR036188">
    <property type="entry name" value="FAD/NAD-bd_sf"/>
</dbReference>
<dbReference type="PANTHER" id="PTHR42841">
    <property type="entry name" value="AMINE OXIDASE"/>
    <property type="match status" value="1"/>
</dbReference>
<organism evidence="2 3">
    <name type="scientific">Halorhodospira halophila (strain DSM 244 / SL1)</name>
    <name type="common">Ectothiorhodospira halophila (strain DSM 244 / SL1)</name>
    <dbReference type="NCBI Taxonomy" id="349124"/>
    <lineage>
        <taxon>Bacteria</taxon>
        <taxon>Pseudomonadati</taxon>
        <taxon>Pseudomonadota</taxon>
        <taxon>Gammaproteobacteria</taxon>
        <taxon>Chromatiales</taxon>
        <taxon>Ectothiorhodospiraceae</taxon>
        <taxon>Halorhodospira</taxon>
    </lineage>
</organism>
<name>A1WW51_HALHL</name>
<evidence type="ECO:0000313" key="3">
    <source>
        <dbReference type="Proteomes" id="UP000000647"/>
    </source>
</evidence>
<accession>A1WW51</accession>
<dbReference type="KEGG" id="hha:Hhal_1137"/>
<dbReference type="SUPFAM" id="SSF51905">
    <property type="entry name" value="FAD/NAD(P)-binding domain"/>
    <property type="match status" value="1"/>
</dbReference>
<dbReference type="Gene3D" id="1.10.3110.10">
    <property type="entry name" value="protoporphyrinogen ix oxidase, domain 3"/>
    <property type="match status" value="1"/>
</dbReference>
<dbReference type="eggNOG" id="COG1232">
    <property type="taxonomic scope" value="Bacteria"/>
</dbReference>
<evidence type="ECO:0000259" key="1">
    <source>
        <dbReference type="Pfam" id="PF01593"/>
    </source>
</evidence>
<keyword evidence="2" id="KW-0413">Isomerase</keyword>
<reference evidence="2 3" key="2">
    <citation type="journal article" date="2013" name="Stand. Genomic Sci.">
        <title>Complete genome sequence of Halorhodospira halophila SL1.</title>
        <authorList>
            <person name="Challacombe J.F."/>
            <person name="Majid S."/>
            <person name="Deole R."/>
            <person name="Brettin T.S."/>
            <person name="Bruce D."/>
            <person name="Delano S.F."/>
            <person name="Detter J.C."/>
            <person name="Gleasner C.D."/>
            <person name="Han C.S."/>
            <person name="Misra M."/>
            <person name="Reitenga K.G."/>
            <person name="Mikhailova N."/>
            <person name="Woyke T."/>
            <person name="Pitluck S."/>
            <person name="Nolan M."/>
            <person name="Land M.L."/>
            <person name="Saunders E."/>
            <person name="Tapia R."/>
            <person name="Lapidus A."/>
            <person name="Ivanova N."/>
            <person name="Hoff W.D."/>
        </authorList>
    </citation>
    <scope>NUCLEOTIDE SEQUENCE [LARGE SCALE GENOMIC DNA]</scope>
    <source>
        <strain evidence="3">DSM 244 / SL1</strain>
    </source>
</reference>
<dbReference type="EC" id="5.4.99.9" evidence="2"/>
<dbReference type="GO" id="GO:0008767">
    <property type="term" value="F:UDP-galactopyranose mutase activity"/>
    <property type="evidence" value="ECO:0007669"/>
    <property type="project" value="UniProtKB-EC"/>
</dbReference>
<dbReference type="STRING" id="349124.Hhal_1137"/>
<dbReference type="Pfam" id="PF01593">
    <property type="entry name" value="Amino_oxidase"/>
    <property type="match status" value="1"/>
</dbReference>
<gene>
    <name evidence="2" type="ordered locus">Hhal_1137</name>
</gene>
<evidence type="ECO:0000313" key="2">
    <source>
        <dbReference type="EMBL" id="ABM61913.1"/>
    </source>
</evidence>
<dbReference type="HOGENOM" id="CLU_039679_0_0_6"/>
<feature type="domain" description="Amine oxidase" evidence="1">
    <location>
        <begin position="15"/>
        <end position="427"/>
    </location>
</feature>
<keyword evidence="3" id="KW-1185">Reference proteome</keyword>
<proteinExistence type="predicted"/>